<proteinExistence type="inferred from homology"/>
<evidence type="ECO:0000256" key="6">
    <source>
        <dbReference type="RuleBase" id="RU003943"/>
    </source>
</evidence>
<name>A0A1N6DMH7_9BACT</name>
<keyword evidence="3 6" id="KW-0812">Transmembrane</keyword>
<dbReference type="OrthoDB" id="9798540at2"/>
<keyword evidence="9" id="KW-1185">Reference proteome</keyword>
<organism evidence="8 9">
    <name type="scientific">Halodesulfovibrio marinisediminis DSM 17456</name>
    <dbReference type="NCBI Taxonomy" id="1121457"/>
    <lineage>
        <taxon>Bacteria</taxon>
        <taxon>Pseudomonadati</taxon>
        <taxon>Thermodesulfobacteriota</taxon>
        <taxon>Desulfovibrionia</taxon>
        <taxon>Desulfovibrionales</taxon>
        <taxon>Desulfovibrionaceae</taxon>
        <taxon>Halodesulfovibrio</taxon>
    </lineage>
</organism>
<comment type="similarity">
    <text evidence="2 6">Belongs to the ABC-3 integral membrane protein family.</text>
</comment>
<dbReference type="Proteomes" id="UP000184694">
    <property type="component" value="Unassembled WGS sequence"/>
</dbReference>
<evidence type="ECO:0000313" key="9">
    <source>
        <dbReference type="Proteomes" id="UP000184694"/>
    </source>
</evidence>
<dbReference type="GO" id="GO:0055085">
    <property type="term" value="P:transmembrane transport"/>
    <property type="evidence" value="ECO:0007669"/>
    <property type="project" value="InterPro"/>
</dbReference>
<reference evidence="9" key="1">
    <citation type="submission" date="2016-11" db="EMBL/GenBank/DDBJ databases">
        <authorList>
            <person name="Varghese N."/>
            <person name="Submissions S."/>
        </authorList>
    </citation>
    <scope>NUCLEOTIDE SEQUENCE [LARGE SCALE GENOMIC DNA]</scope>
    <source>
        <strain evidence="9">DSM 17456</strain>
    </source>
</reference>
<feature type="transmembrane region" description="Helical" evidence="7">
    <location>
        <begin position="52"/>
        <end position="74"/>
    </location>
</feature>
<comment type="subcellular location">
    <subcellularLocation>
        <location evidence="6">Cell membrane</location>
        <topology evidence="6">Multi-pass membrane protein</topology>
    </subcellularLocation>
    <subcellularLocation>
        <location evidence="1">Membrane</location>
        <topology evidence="1">Multi-pass membrane protein</topology>
    </subcellularLocation>
</comment>
<dbReference type="InterPro" id="IPR037294">
    <property type="entry name" value="ABC_BtuC-like"/>
</dbReference>
<accession>A0A1N6DMH7</accession>
<feature type="transmembrane region" description="Helical" evidence="7">
    <location>
        <begin position="12"/>
        <end position="32"/>
    </location>
</feature>
<evidence type="ECO:0000256" key="5">
    <source>
        <dbReference type="ARBA" id="ARBA00023136"/>
    </source>
</evidence>
<feature type="transmembrane region" description="Helical" evidence="7">
    <location>
        <begin position="245"/>
        <end position="264"/>
    </location>
</feature>
<feature type="transmembrane region" description="Helical" evidence="7">
    <location>
        <begin position="169"/>
        <end position="202"/>
    </location>
</feature>
<evidence type="ECO:0000256" key="4">
    <source>
        <dbReference type="ARBA" id="ARBA00022989"/>
    </source>
</evidence>
<gene>
    <name evidence="8" type="ORF">SAMN02745161_0312</name>
</gene>
<feature type="transmembrane region" description="Helical" evidence="7">
    <location>
        <begin position="214"/>
        <end position="239"/>
    </location>
</feature>
<keyword evidence="5 7" id="KW-0472">Membrane</keyword>
<keyword evidence="6" id="KW-0813">Transport</keyword>
<evidence type="ECO:0000256" key="1">
    <source>
        <dbReference type="ARBA" id="ARBA00004141"/>
    </source>
</evidence>
<dbReference type="AlphaFoldDB" id="A0A1N6DMH7"/>
<feature type="transmembrane region" description="Helical" evidence="7">
    <location>
        <begin position="139"/>
        <end position="157"/>
    </location>
</feature>
<dbReference type="PANTHER" id="PTHR30477">
    <property type="entry name" value="ABC-TRANSPORTER METAL-BINDING PROTEIN"/>
    <property type="match status" value="1"/>
</dbReference>
<dbReference type="GO" id="GO:0010043">
    <property type="term" value="P:response to zinc ion"/>
    <property type="evidence" value="ECO:0007669"/>
    <property type="project" value="TreeGrafter"/>
</dbReference>
<evidence type="ECO:0000313" key="8">
    <source>
        <dbReference type="EMBL" id="SIN71960.1"/>
    </source>
</evidence>
<dbReference type="SUPFAM" id="SSF81345">
    <property type="entry name" value="ABC transporter involved in vitamin B12 uptake, BtuC"/>
    <property type="match status" value="1"/>
</dbReference>
<dbReference type="Gene3D" id="1.10.3470.10">
    <property type="entry name" value="ABC transporter involved in vitamin B12 uptake, BtuC"/>
    <property type="match status" value="1"/>
</dbReference>
<dbReference type="Pfam" id="PF00950">
    <property type="entry name" value="ABC-3"/>
    <property type="match status" value="1"/>
</dbReference>
<sequence>MDILTLPFMQNAIAASLLASIACGIVGTLIVLNRLVFLAGGVAHAAYGGVGLAFFWGLPVLPCTLGFTLGSSVAMSTIARKYKEKADTVIGVLWAAGMAFGIILIDLTPGYNVDLMSFLFGSILTVSASDLWLMFGMDIFILGTTILAYPGLLSISFDAEYAESRGLPASILHTVLVCMAALSIVMIIRVVGLILVIALLTIPPFIAERKARNLAWMMGTAVFWSMVFCTLGLGLAYWFNLTSGASIIAVASATFFAVVGIEQFHNYRASKT</sequence>
<evidence type="ECO:0000256" key="7">
    <source>
        <dbReference type="SAM" id="Phobius"/>
    </source>
</evidence>
<dbReference type="PANTHER" id="PTHR30477:SF18">
    <property type="entry name" value="METAL TRANSPORT SYSTEM MEMBRANE PROTEIN CT_417-RELATED"/>
    <property type="match status" value="1"/>
</dbReference>
<keyword evidence="4 7" id="KW-1133">Transmembrane helix</keyword>
<dbReference type="GO" id="GO:0043190">
    <property type="term" value="C:ATP-binding cassette (ABC) transporter complex"/>
    <property type="evidence" value="ECO:0007669"/>
    <property type="project" value="InterPro"/>
</dbReference>
<dbReference type="STRING" id="1121457.SAMN02745161_0312"/>
<dbReference type="InterPro" id="IPR001626">
    <property type="entry name" value="ABC_TroCD"/>
</dbReference>
<dbReference type="RefSeq" id="WP_074215201.1">
    <property type="nucleotide sequence ID" value="NZ_FSRG01000003.1"/>
</dbReference>
<evidence type="ECO:0000256" key="3">
    <source>
        <dbReference type="ARBA" id="ARBA00022692"/>
    </source>
</evidence>
<protein>
    <submittedName>
        <fullName evidence="8">Zinc transport system permease protein</fullName>
    </submittedName>
</protein>
<dbReference type="CDD" id="cd06550">
    <property type="entry name" value="TM_ABC_iron-siderophores_like"/>
    <property type="match status" value="1"/>
</dbReference>
<evidence type="ECO:0000256" key="2">
    <source>
        <dbReference type="ARBA" id="ARBA00008034"/>
    </source>
</evidence>
<dbReference type="EMBL" id="FSRG01000003">
    <property type="protein sequence ID" value="SIN71960.1"/>
    <property type="molecule type" value="Genomic_DNA"/>
</dbReference>
<feature type="transmembrane region" description="Helical" evidence="7">
    <location>
        <begin position="86"/>
        <end position="105"/>
    </location>
</feature>